<evidence type="ECO:0000256" key="5">
    <source>
        <dbReference type="ARBA" id="ARBA00022692"/>
    </source>
</evidence>
<dbReference type="Pfam" id="PF01925">
    <property type="entry name" value="TauE"/>
    <property type="match status" value="1"/>
</dbReference>
<comment type="caution">
    <text evidence="9">The sequence shown here is derived from an EMBL/GenBank/DDBJ whole genome shotgun (WGS) entry which is preliminary data.</text>
</comment>
<name>A0A199NWC2_9MICC</name>
<evidence type="ECO:0000256" key="4">
    <source>
        <dbReference type="ARBA" id="ARBA00022475"/>
    </source>
</evidence>
<evidence type="ECO:0000256" key="6">
    <source>
        <dbReference type="ARBA" id="ARBA00022989"/>
    </source>
</evidence>
<keyword evidence="4 8" id="KW-1003">Cell membrane</keyword>
<evidence type="ECO:0000313" key="9">
    <source>
        <dbReference type="EMBL" id="OAX53026.1"/>
    </source>
</evidence>
<evidence type="ECO:0000256" key="7">
    <source>
        <dbReference type="ARBA" id="ARBA00023136"/>
    </source>
</evidence>
<evidence type="ECO:0000313" key="10">
    <source>
        <dbReference type="Proteomes" id="UP000053171"/>
    </source>
</evidence>
<feature type="transmembrane region" description="Helical" evidence="8">
    <location>
        <begin position="238"/>
        <end position="259"/>
    </location>
</feature>
<feature type="transmembrane region" description="Helical" evidence="8">
    <location>
        <begin position="137"/>
        <end position="156"/>
    </location>
</feature>
<dbReference type="Proteomes" id="UP000053171">
    <property type="component" value="Unassembled WGS sequence"/>
</dbReference>
<feature type="transmembrane region" description="Helical" evidence="8">
    <location>
        <begin position="193"/>
        <end position="218"/>
    </location>
</feature>
<feature type="transmembrane region" description="Helical" evidence="8">
    <location>
        <begin position="162"/>
        <end position="181"/>
    </location>
</feature>
<sequence length="264" mass="26951">MWWPETGVEPWLVALLLLGGFAAGWIDAVVGGGGLIQLTLVLMLPGITPVQALAVNKCGSVCGTAVSTVTFHRRTPARIRPALPMAAVAFAGSFGGASLAAALPTAVFKPVILAALVGVLIFTVARPQAGRVSRPERSAAAQAWISVGIGLVLGAYDGLLGPGTGSFLIIAMVTLLGFDFLRASARAKVTNLATNLGAICFFALHGSILWGLGLLLGAGNMLGGLLGARSAVARGSGFVRAVFLAVVTVLILKTGWDVIREISA</sequence>
<evidence type="ECO:0000256" key="3">
    <source>
        <dbReference type="ARBA" id="ARBA00022448"/>
    </source>
</evidence>
<accession>A0A199NWC2</accession>
<organism evidence="9 10">
    <name type="scientific">Rothia kristinae</name>
    <dbReference type="NCBI Taxonomy" id="37923"/>
    <lineage>
        <taxon>Bacteria</taxon>
        <taxon>Bacillati</taxon>
        <taxon>Actinomycetota</taxon>
        <taxon>Actinomycetes</taxon>
        <taxon>Micrococcales</taxon>
        <taxon>Micrococcaceae</taxon>
        <taxon>Rothia</taxon>
    </lineage>
</organism>
<dbReference type="AlphaFoldDB" id="A0A199NWC2"/>
<dbReference type="RefSeq" id="WP_055684449.1">
    <property type="nucleotide sequence ID" value="NZ_JADPWM010000016.1"/>
</dbReference>
<protein>
    <recommendedName>
        <fullName evidence="8">Probable membrane transporter protein</fullName>
    </recommendedName>
</protein>
<evidence type="ECO:0000256" key="2">
    <source>
        <dbReference type="ARBA" id="ARBA00009142"/>
    </source>
</evidence>
<comment type="subcellular location">
    <subcellularLocation>
        <location evidence="1 8">Cell membrane</location>
        <topology evidence="1 8">Multi-pass membrane protein</topology>
    </subcellularLocation>
</comment>
<feature type="transmembrane region" description="Helical" evidence="8">
    <location>
        <begin position="107"/>
        <end position="125"/>
    </location>
</feature>
<keyword evidence="10" id="KW-1185">Reference proteome</keyword>
<keyword evidence="5 8" id="KW-0812">Transmembrane</keyword>
<feature type="transmembrane region" description="Helical" evidence="8">
    <location>
        <begin position="12"/>
        <end position="36"/>
    </location>
</feature>
<proteinExistence type="inferred from homology"/>
<keyword evidence="7 8" id="KW-0472">Membrane</keyword>
<feature type="transmembrane region" description="Helical" evidence="8">
    <location>
        <begin position="82"/>
        <end position="101"/>
    </location>
</feature>
<dbReference type="EMBL" id="LJBJ02000001">
    <property type="protein sequence ID" value="OAX53026.1"/>
    <property type="molecule type" value="Genomic_DNA"/>
</dbReference>
<dbReference type="PANTHER" id="PTHR30269">
    <property type="entry name" value="TRANSMEMBRANE PROTEIN YFCA"/>
    <property type="match status" value="1"/>
</dbReference>
<dbReference type="InterPro" id="IPR052017">
    <property type="entry name" value="TSUP"/>
</dbReference>
<keyword evidence="3" id="KW-0813">Transport</keyword>
<keyword evidence="6 8" id="KW-1133">Transmembrane helix</keyword>
<reference evidence="9" key="1">
    <citation type="submission" date="2016-06" db="EMBL/GenBank/DDBJ databases">
        <title>Identification of putative biosynthetic pathways for the production of bioactive secondary metabolites by the marine actinomycete Kocuria kristinae RUTW2-3.</title>
        <authorList>
            <person name="Waterworth S.C."/>
            <person name="Walmsley T.A."/>
            <person name="Matongo T."/>
            <person name="Davies-Coleman M.T."/>
            <person name="Dorrington R.A."/>
        </authorList>
    </citation>
    <scope>NUCLEOTIDE SEQUENCE [LARGE SCALE GENOMIC DNA]</scope>
    <source>
        <strain evidence="9">RUTW2-3</strain>
    </source>
</reference>
<comment type="similarity">
    <text evidence="2 8">Belongs to the 4-toluene sulfonate uptake permease (TSUP) (TC 2.A.102) family.</text>
</comment>
<evidence type="ECO:0000256" key="1">
    <source>
        <dbReference type="ARBA" id="ARBA00004651"/>
    </source>
</evidence>
<dbReference type="InterPro" id="IPR002781">
    <property type="entry name" value="TM_pro_TauE-like"/>
</dbReference>
<gene>
    <name evidence="9" type="ORF">AN277_0201120</name>
</gene>
<dbReference type="PANTHER" id="PTHR30269:SF0">
    <property type="entry name" value="MEMBRANE TRANSPORTER PROTEIN YFCA-RELATED"/>
    <property type="match status" value="1"/>
</dbReference>
<evidence type="ECO:0000256" key="8">
    <source>
        <dbReference type="RuleBase" id="RU363041"/>
    </source>
</evidence>
<dbReference type="GO" id="GO:0005886">
    <property type="term" value="C:plasma membrane"/>
    <property type="evidence" value="ECO:0007669"/>
    <property type="project" value="UniProtKB-SubCell"/>
</dbReference>